<dbReference type="PATRIC" id="fig|1265738.3.peg.6898"/>
<sequence length="48" mass="5471">MTTLLSRIAFVLPIFVTWMAIDNRQQKHDADANGDHQHGKLAKLQNLI</sequence>
<evidence type="ECO:0000313" key="2">
    <source>
        <dbReference type="EMBL" id="EMI16157.1"/>
    </source>
</evidence>
<gene>
    <name evidence="2" type="ORF">RMSM_06911</name>
</gene>
<feature type="region of interest" description="Disordered" evidence="1">
    <location>
        <begin position="27"/>
        <end position="48"/>
    </location>
</feature>
<comment type="caution">
    <text evidence="2">The sequence shown here is derived from an EMBL/GenBank/DDBJ whole genome shotgun (WGS) entry which is preliminary data.</text>
</comment>
<dbReference type="RefSeq" id="WP_008707405.1">
    <property type="nucleotide sequence ID" value="NZ_ANOG01000988.1"/>
</dbReference>
<dbReference type="AlphaFoldDB" id="M5RLA3"/>
<feature type="compositionally biased region" description="Basic and acidic residues" evidence="1">
    <location>
        <begin position="27"/>
        <end position="38"/>
    </location>
</feature>
<evidence type="ECO:0000313" key="3">
    <source>
        <dbReference type="Proteomes" id="UP000011991"/>
    </source>
</evidence>
<proteinExistence type="predicted"/>
<name>M5RLA3_9BACT</name>
<organism evidence="2 3">
    <name type="scientific">Rhodopirellula maiorica SM1</name>
    <dbReference type="NCBI Taxonomy" id="1265738"/>
    <lineage>
        <taxon>Bacteria</taxon>
        <taxon>Pseudomonadati</taxon>
        <taxon>Planctomycetota</taxon>
        <taxon>Planctomycetia</taxon>
        <taxon>Pirellulales</taxon>
        <taxon>Pirellulaceae</taxon>
        <taxon>Novipirellula</taxon>
    </lineage>
</organism>
<accession>M5RLA3</accession>
<dbReference type="Proteomes" id="UP000011991">
    <property type="component" value="Unassembled WGS sequence"/>
</dbReference>
<keyword evidence="3" id="KW-1185">Reference proteome</keyword>
<dbReference type="EMBL" id="ANOG01000988">
    <property type="protein sequence ID" value="EMI16157.1"/>
    <property type="molecule type" value="Genomic_DNA"/>
</dbReference>
<evidence type="ECO:0000256" key="1">
    <source>
        <dbReference type="SAM" id="MobiDB-lite"/>
    </source>
</evidence>
<reference evidence="2 3" key="1">
    <citation type="journal article" date="2013" name="Mar. Genomics">
        <title>Expression of sulfatases in Rhodopirellula baltica and the diversity of sulfatases in the genus Rhodopirellula.</title>
        <authorList>
            <person name="Wegner C.E."/>
            <person name="Richter-Heitmann T."/>
            <person name="Klindworth A."/>
            <person name="Klockow C."/>
            <person name="Richter M."/>
            <person name="Achstetter T."/>
            <person name="Glockner F.O."/>
            <person name="Harder J."/>
        </authorList>
    </citation>
    <scope>NUCLEOTIDE SEQUENCE [LARGE SCALE GENOMIC DNA]</scope>
    <source>
        <strain evidence="2 3">SM1</strain>
    </source>
</reference>
<protein>
    <submittedName>
        <fullName evidence="2">Uncharacterized protein</fullName>
    </submittedName>
</protein>